<comment type="caution">
    <text evidence="5">The sequence shown here is derived from an EMBL/GenBank/DDBJ whole genome shotgun (WGS) entry which is preliminary data.</text>
</comment>
<protein>
    <recommendedName>
        <fullName evidence="7">C3H1-type domain-containing protein</fullName>
    </recommendedName>
</protein>
<dbReference type="Proteomes" id="UP000698800">
    <property type="component" value="Unassembled WGS sequence"/>
</dbReference>
<feature type="domain" description="Tandem CCCH zinc finger" evidence="4">
    <location>
        <begin position="389"/>
        <end position="437"/>
    </location>
</feature>
<feature type="domain" description="DUF7923" evidence="2">
    <location>
        <begin position="77"/>
        <end position="263"/>
    </location>
</feature>
<evidence type="ECO:0000313" key="5">
    <source>
        <dbReference type="EMBL" id="KAH0537045.1"/>
    </source>
</evidence>
<organism evidence="5 6">
    <name type="scientific">Glutinoglossum americanum</name>
    <dbReference type="NCBI Taxonomy" id="1670608"/>
    <lineage>
        <taxon>Eukaryota</taxon>
        <taxon>Fungi</taxon>
        <taxon>Dikarya</taxon>
        <taxon>Ascomycota</taxon>
        <taxon>Pezizomycotina</taxon>
        <taxon>Geoglossomycetes</taxon>
        <taxon>Geoglossales</taxon>
        <taxon>Geoglossaceae</taxon>
        <taxon>Glutinoglossum</taxon>
    </lineage>
</organism>
<dbReference type="InterPro" id="IPR057654">
    <property type="entry name" value="Znf-CCCH_tandem"/>
</dbReference>
<dbReference type="Pfam" id="PF25543">
    <property type="entry name" value="zf-CCCH_tandem"/>
    <property type="match status" value="1"/>
</dbReference>
<accession>A0A9P8I439</accession>
<keyword evidence="1" id="KW-0175">Coiled coil</keyword>
<dbReference type="AlphaFoldDB" id="A0A9P8I439"/>
<feature type="coiled-coil region" evidence="1">
    <location>
        <begin position="17"/>
        <end position="55"/>
    </location>
</feature>
<dbReference type="InterPro" id="IPR000571">
    <property type="entry name" value="Znf_CCCH"/>
</dbReference>
<evidence type="ECO:0000313" key="6">
    <source>
        <dbReference type="Proteomes" id="UP000698800"/>
    </source>
</evidence>
<dbReference type="Pfam" id="PF25542">
    <property type="entry name" value="zf-CCCH_12"/>
    <property type="match status" value="1"/>
</dbReference>
<dbReference type="Pfam" id="PF25540">
    <property type="entry name" value="DUF7923"/>
    <property type="match status" value="1"/>
</dbReference>
<evidence type="ECO:0000259" key="4">
    <source>
        <dbReference type="Pfam" id="PF25543"/>
    </source>
</evidence>
<dbReference type="PANTHER" id="PTHR37543:SF1">
    <property type="entry name" value="CCCH ZINC FINGER DNA BINDING PROTEIN (AFU_ORTHOLOGUE AFUA_5G12760)"/>
    <property type="match status" value="1"/>
</dbReference>
<sequence>MAAPNGARTYRERFELLKTVQEQKNDLIEELVREVERLDRELQRANSDNERELESSRLWHSRFSTIKDDAHKKQAEMDRNPFILVLIDGDGMIFEDRFLQKAEEGGKEAAGLLSFSLREFVQREMPLLSHDIKIVVRIYANTKGLARACALAGVVGSPITVEQFARGFTQSQPLFDFVDTGEGKERADYKLKELFQLHLNDCHCRHIYLGASHDNGYARPLETLLSDDRAAASRVTLIEGPPFAAELAQLTAKLNVINFPDLFRREKIPTILKTSTQPFVSSPLPSYAATAATFVPASASPAVRTTRSTSPHSATTTAGSTRAAYPTTSVILLNSKDQRIDPPLKVDQRDVQFLKPKKLCNNFHLLGDCSNYICNYNHDMKLNEKQFMALRYIARLAPCVAGLSCDDFDCISGHRCLNSPCTFVQCRFSNEMHHVDMVVAKRINIDDYYT</sequence>
<evidence type="ECO:0000259" key="2">
    <source>
        <dbReference type="Pfam" id="PF25540"/>
    </source>
</evidence>
<dbReference type="OrthoDB" id="2270193at2759"/>
<dbReference type="EMBL" id="JAGHQL010000166">
    <property type="protein sequence ID" value="KAH0537045.1"/>
    <property type="molecule type" value="Genomic_DNA"/>
</dbReference>
<dbReference type="PANTHER" id="PTHR37543">
    <property type="entry name" value="CCCH ZINC FINGER DNA BINDING PROTEIN (AFU_ORTHOLOGUE AFUA_5G12760)"/>
    <property type="match status" value="1"/>
</dbReference>
<dbReference type="InterPro" id="IPR057683">
    <property type="entry name" value="DUF7923"/>
</dbReference>
<gene>
    <name evidence="5" type="ORF">FGG08_006143</name>
</gene>
<proteinExistence type="predicted"/>
<evidence type="ECO:0008006" key="7">
    <source>
        <dbReference type="Google" id="ProtNLM"/>
    </source>
</evidence>
<feature type="domain" description="C3H1-type" evidence="3">
    <location>
        <begin position="357"/>
        <end position="381"/>
    </location>
</feature>
<reference evidence="5" key="1">
    <citation type="submission" date="2021-03" db="EMBL/GenBank/DDBJ databases">
        <title>Comparative genomics and phylogenomic investigation of the class Geoglossomycetes provide insights into ecological specialization and systematics.</title>
        <authorList>
            <person name="Melie T."/>
            <person name="Pirro S."/>
            <person name="Miller A.N."/>
            <person name="Quandt A."/>
        </authorList>
    </citation>
    <scope>NUCLEOTIDE SEQUENCE</scope>
    <source>
        <strain evidence="5">GBOQ0MN5Z8</strain>
    </source>
</reference>
<evidence type="ECO:0000256" key="1">
    <source>
        <dbReference type="SAM" id="Coils"/>
    </source>
</evidence>
<evidence type="ECO:0000259" key="3">
    <source>
        <dbReference type="Pfam" id="PF25542"/>
    </source>
</evidence>
<name>A0A9P8I439_9PEZI</name>
<keyword evidence="6" id="KW-1185">Reference proteome</keyword>